<dbReference type="PROSITE" id="PS51221">
    <property type="entry name" value="TTL"/>
    <property type="match status" value="1"/>
</dbReference>
<feature type="compositionally biased region" description="Basic and acidic residues" evidence="1">
    <location>
        <begin position="271"/>
        <end position="287"/>
    </location>
</feature>
<dbReference type="Pfam" id="PF03133">
    <property type="entry name" value="TTL"/>
    <property type="match status" value="1"/>
</dbReference>
<comment type="caution">
    <text evidence="2">The sequence shown here is derived from an EMBL/GenBank/DDBJ whole genome shotgun (WGS) entry which is preliminary data.</text>
</comment>
<feature type="compositionally biased region" description="Low complexity" evidence="1">
    <location>
        <begin position="536"/>
        <end position="547"/>
    </location>
</feature>
<accession>A0A9P1GRS7</accession>
<gene>
    <name evidence="2" type="ORF">C1SCF055_LOCUS44493</name>
</gene>
<feature type="region of interest" description="Disordered" evidence="1">
    <location>
        <begin position="380"/>
        <end position="407"/>
    </location>
</feature>
<evidence type="ECO:0000313" key="2">
    <source>
        <dbReference type="EMBL" id="CAI4020044.1"/>
    </source>
</evidence>
<feature type="region of interest" description="Disordered" evidence="1">
    <location>
        <begin position="267"/>
        <end position="315"/>
    </location>
</feature>
<dbReference type="InterPro" id="IPR004344">
    <property type="entry name" value="TTL/TTLL_fam"/>
</dbReference>
<evidence type="ECO:0000313" key="3">
    <source>
        <dbReference type="EMBL" id="CAL4807356.1"/>
    </source>
</evidence>
<dbReference type="EMBL" id="CAMXCT010006787">
    <property type="protein sequence ID" value="CAI4020044.1"/>
    <property type="molecule type" value="Genomic_DNA"/>
</dbReference>
<dbReference type="Gene3D" id="3.30.1490.20">
    <property type="entry name" value="ATP-grasp fold, A domain"/>
    <property type="match status" value="1"/>
</dbReference>
<feature type="region of interest" description="Disordered" evidence="1">
    <location>
        <begin position="180"/>
        <end position="202"/>
    </location>
</feature>
<evidence type="ECO:0000256" key="1">
    <source>
        <dbReference type="SAM" id="MobiDB-lite"/>
    </source>
</evidence>
<name>A0A9P1GRS7_9DINO</name>
<reference evidence="3 4" key="2">
    <citation type="submission" date="2024-05" db="EMBL/GenBank/DDBJ databases">
        <authorList>
            <person name="Chen Y."/>
            <person name="Shah S."/>
            <person name="Dougan E. K."/>
            <person name="Thang M."/>
            <person name="Chan C."/>
        </authorList>
    </citation>
    <scope>NUCLEOTIDE SEQUENCE [LARGE SCALE GENOMIC DNA]</scope>
</reference>
<dbReference type="InterPro" id="IPR013815">
    <property type="entry name" value="ATP_grasp_subdomain_1"/>
</dbReference>
<reference evidence="2" key="1">
    <citation type="submission" date="2022-10" db="EMBL/GenBank/DDBJ databases">
        <authorList>
            <person name="Chen Y."/>
            <person name="Dougan E. K."/>
            <person name="Chan C."/>
            <person name="Rhodes N."/>
            <person name="Thang M."/>
        </authorList>
    </citation>
    <scope>NUCLEOTIDE SEQUENCE</scope>
</reference>
<dbReference type="GO" id="GO:0005524">
    <property type="term" value="F:ATP binding"/>
    <property type="evidence" value="ECO:0007669"/>
    <property type="project" value="InterPro"/>
</dbReference>
<dbReference type="OrthoDB" id="196367at2759"/>
<dbReference type="PANTHER" id="PTHR46069:SF1">
    <property type="entry name" value="CHROMOSOME UNDETERMINED SCAFFOLD_125, WHOLE GENOME SHOTGUN SEQUENCE"/>
    <property type="match status" value="1"/>
</dbReference>
<dbReference type="Proteomes" id="UP001152797">
    <property type="component" value="Unassembled WGS sequence"/>
</dbReference>
<protein>
    <submittedName>
        <fullName evidence="2">Uncharacterized protein</fullName>
    </submittedName>
</protein>
<dbReference type="EMBL" id="CAMXCT020006787">
    <property type="protein sequence ID" value="CAL1173419.1"/>
    <property type="molecule type" value="Genomic_DNA"/>
</dbReference>
<evidence type="ECO:0000313" key="4">
    <source>
        <dbReference type="Proteomes" id="UP001152797"/>
    </source>
</evidence>
<dbReference type="EMBL" id="CAMXCT030006787">
    <property type="protein sequence ID" value="CAL4807356.1"/>
    <property type="molecule type" value="Genomic_DNA"/>
</dbReference>
<proteinExistence type="predicted"/>
<dbReference type="AlphaFoldDB" id="A0A9P1GRS7"/>
<keyword evidence="4" id="KW-1185">Reference proteome</keyword>
<organism evidence="2">
    <name type="scientific">Cladocopium goreaui</name>
    <dbReference type="NCBI Taxonomy" id="2562237"/>
    <lineage>
        <taxon>Eukaryota</taxon>
        <taxon>Sar</taxon>
        <taxon>Alveolata</taxon>
        <taxon>Dinophyceae</taxon>
        <taxon>Suessiales</taxon>
        <taxon>Symbiodiniaceae</taxon>
        <taxon>Cladocopium</taxon>
    </lineage>
</organism>
<dbReference type="PANTHER" id="PTHR46069">
    <property type="entry name" value="TUBULIN TYROSINE LIGASE"/>
    <property type="match status" value="1"/>
</dbReference>
<feature type="region of interest" description="Disordered" evidence="1">
    <location>
        <begin position="501"/>
        <end position="555"/>
    </location>
</feature>
<sequence>MTFQHQEDTEPADVQQLEDQMRMLNSNAGLNQDLDIDQLLEPLTSMGTSKALEILSHLEEKASEVKNPTNYILAAVSKRGKGKGKGKGKGGQDRRGKGVIKTHLKEKRTFDPAMVEKVKKRISWLNDKANLNDQLSYDKVGELLLESGPIAEVMKILKTLEENASEVRNPNGYITSAARRLREEGVAPEPKTGPKKQDYRNEPLDKQLRAHIVWLNKEVPLNALLDYDKVSQSLLSIETADAGEILRRLEESAKEVRDPNGYVIKAAQRVIEGDHGKGGRKGDRWEVPEPPPPTSSSSVRRPPPRPPPASTEDDKIAKRVHWLNGHANLSSPLDYDRLASSFRNLGYYQSLEVLNNLEEHASTVRDPTAYVLAGIKKITHDGGSARPSTSQALPAPSKGGGRGKGGEDKLRRQIEWLNDRVCTTGILQLDKVVAPETQLSCRRVPPSMVNTFGGENDLLCIEGASTPQGSVVPMSFNLYHVAGLFPSIFRTIGLATFTTDSEETISKRSSPNDLPMDATGKPSMLRGKPPWTRRQVPVPGNPTGVPTEEADPRKPAPFAKDLRAIAKVSSTSSTVEPDKRALSLPPRVAVAVHEAQAAAGAVEEGGQTTWRYVIQFGNNSGLLRQLMRSRRLWAPAPGDPGHSAGGGSYQERRVKLKACPAGEINLLWTQYRSLAFLNAMALQLHGLRVELNEEKTLKLKASKAAAKQSTDLPPALRCHNHFEGSGSICTKKGLCEAMSTFFMNQNRDPFGALPLTFIVEGSADPQFTLFEEAYQNMASKRIWIVKPAEWANRGCGIRIYKSVEDVRARVDSKERSWAIQKYIERPLLIHHRTWQGKG</sequence>